<feature type="compositionally biased region" description="Polar residues" evidence="1">
    <location>
        <begin position="223"/>
        <end position="238"/>
    </location>
</feature>
<sequence>MESDLSLIEIAGEDDSLLQQIPNDDVSTLNSSQRSNYSDYFLCSPLQLPRSKSTAEGKIVNGDPEKTSSSCTDSINIEKNNSSKAEAPKLSVERQQMKRKKKGGGYNLRKSLAWDSAFFIEEGFLNSEELSMISGDCGKSSGNMLSVIEEEGPNCSNDSSDLQALEENLFEELPAISSSKERRTGVGLLTKHDSSPTVKRKVLSAHDVNTSGSKRSGCPRPVASSSLKRPANSNTTKAATKDPKISKLPVLKPYPGAVSRIPKSVIPCASGSKGNQMALPAINIQKNSRLKASSNNSRNVLNNAKPVPAGKPLTTKTSLGQARRNVASSVKRLSTDLKLSPVTIANNSLEVTSDPSFPSARFVSKADDGSSNPPLTSAQYASKADDGSRKNATSLPKNACYTGVNMQRVQPQIAKPSGLRMPSPSLGFFGQPKAPSLHNPLNRNSQPCNLPKSTVPAAQNPIHELRPPLVPQKIPKVVNGGATAVNVKVPCSNSGSSVPSTVNAALIEHIELLSQGTDIPKVEKMVQHDQNSYEAIKNQNTLRRVVDMDHQLVEPAEPRISETTSQMEDKELQRTDKNCEVGLSDENQMLQTSNEDLLNKSLGPEELHSFSCAEVVDVCSKVQDSSASEIENSNASSHLQFIEKEKDDNRAVDEVKTKSHAGGPSLDGSITVAISNSNLKTSMDVNEKYKHLESLNTPITGEQGSAVDASNLDDCLASANNFYSEESTDKTVPHCVEYAEPDGIGTSKSESKHFGAPCLIPLAMLDHGSNLDKLDSHTPDDTTGGSEQGVENYNLDSQFLHDIEHHEHSTYMELENVDEDQLTGAEKPKDVEVICQKSGHSNGGELKNPFSTCEDLENKEVNLLVENSCPNPKLQPEGEFCPFHEDNPKDQIVTFRGIMNVGKHHEEQGKVIVSCFSEIDRIAYREKQSIEVQDLLAEDSEYLEESHKLNRGNSADVNSSGVEIADGLSVYEHMEQASKENDGVIGDAFVQACNGSSLVDSCNSDKSSGVNSQYLVVDKKNKQSGNCELQKSGYGIEQIYTDNVPGFYLNATLVANNSSGEFKDENVSAFEQFDGRGDDNALVASVMQDGNLDVNKEAENLEMVIAVTDSIKIEPPIETMQCSAQPQHRHENELSSQVTSLEFDLSSKVNSNQISRDPLTFNTMSFSSLDEESVSSVMGEKTSLSARILGSYDISVLTDKILPNEAENILSRNSHTINSELQHELGNTIPTDDISAGAKGKSGNDKKQDSRLIKPPSNAVPFSDEWLAAFEAAGEEILTTKSGAVQHSPPDKSQPEPGPWSPVKRKNTQVIGPFDCTKYSNITNIPPSRH</sequence>
<organism evidence="2 3">
    <name type="scientific">Ziziphus jujuba</name>
    <name type="common">Chinese jujube</name>
    <name type="synonym">Ziziphus sativa</name>
    <dbReference type="NCBI Taxonomy" id="326968"/>
    <lineage>
        <taxon>Eukaryota</taxon>
        <taxon>Viridiplantae</taxon>
        <taxon>Streptophyta</taxon>
        <taxon>Embryophyta</taxon>
        <taxon>Tracheophyta</taxon>
        <taxon>Spermatophyta</taxon>
        <taxon>Magnoliopsida</taxon>
        <taxon>eudicotyledons</taxon>
        <taxon>Gunneridae</taxon>
        <taxon>Pentapetalae</taxon>
        <taxon>rosids</taxon>
        <taxon>fabids</taxon>
        <taxon>Rosales</taxon>
        <taxon>Rhamnaceae</taxon>
        <taxon>Paliureae</taxon>
        <taxon>Ziziphus</taxon>
    </lineage>
</organism>
<feature type="region of interest" description="Disordered" evidence="1">
    <location>
        <begin position="1282"/>
        <end position="1330"/>
    </location>
</feature>
<feature type="compositionally biased region" description="Polar residues" evidence="1">
    <location>
        <begin position="1318"/>
        <end position="1330"/>
    </location>
</feature>
<feature type="region of interest" description="Disordered" evidence="1">
    <location>
        <begin position="362"/>
        <end position="395"/>
    </location>
</feature>
<dbReference type="GeneID" id="107411275"/>
<dbReference type="Proteomes" id="UP001652623">
    <property type="component" value="Chromosome 10"/>
</dbReference>
<dbReference type="PANTHER" id="PTHR33737:SF19">
    <property type="entry name" value="BNAA10G12980D PROTEIN"/>
    <property type="match status" value="1"/>
</dbReference>
<gene>
    <name evidence="3" type="primary">LOC107411275</name>
</gene>
<evidence type="ECO:0000313" key="2">
    <source>
        <dbReference type="Proteomes" id="UP001652623"/>
    </source>
</evidence>
<feature type="compositionally biased region" description="Basic and acidic residues" evidence="1">
    <location>
        <begin position="1242"/>
        <end position="1252"/>
    </location>
</feature>
<dbReference type="PANTHER" id="PTHR33737">
    <property type="entry name" value="OS05G0121800 PROTEIN"/>
    <property type="match status" value="1"/>
</dbReference>
<feature type="region of interest" description="Disordered" evidence="1">
    <location>
        <begin position="296"/>
        <end position="320"/>
    </location>
</feature>
<reference evidence="3" key="1">
    <citation type="submission" date="2025-08" db="UniProtKB">
        <authorList>
            <consortium name="RefSeq"/>
        </authorList>
    </citation>
    <scope>IDENTIFICATION</scope>
    <source>
        <tissue evidence="3">Seedling</tissue>
    </source>
</reference>
<feature type="region of interest" description="Disordered" evidence="1">
    <location>
        <begin position="54"/>
        <end position="73"/>
    </location>
</feature>
<proteinExistence type="predicted"/>
<feature type="compositionally biased region" description="Polar residues" evidence="1">
    <location>
        <begin position="369"/>
        <end position="380"/>
    </location>
</feature>
<feature type="region of interest" description="Disordered" evidence="1">
    <location>
        <begin position="205"/>
        <end position="243"/>
    </location>
</feature>
<dbReference type="InterPro" id="IPR045882">
    <property type="entry name" value="GPT1/2"/>
</dbReference>
<feature type="compositionally biased region" description="Basic and acidic residues" evidence="1">
    <location>
        <begin position="770"/>
        <end position="780"/>
    </location>
</feature>
<name>A0ABM3I9C7_ZIZJJ</name>
<feature type="compositionally biased region" description="Basic and acidic residues" evidence="1">
    <location>
        <begin position="641"/>
        <end position="657"/>
    </location>
</feature>
<feature type="region of interest" description="Disordered" evidence="1">
    <location>
        <begin position="1227"/>
        <end position="1258"/>
    </location>
</feature>
<dbReference type="RefSeq" id="XP_048323752.2">
    <property type="nucleotide sequence ID" value="XM_048467795.2"/>
</dbReference>
<accession>A0ABM3I9C7</accession>
<feature type="region of interest" description="Disordered" evidence="1">
    <location>
        <begin position="770"/>
        <end position="790"/>
    </location>
</feature>
<feature type="region of interest" description="Disordered" evidence="1">
    <location>
        <begin position="628"/>
        <end position="666"/>
    </location>
</feature>
<protein>
    <submittedName>
        <fullName evidence="3">Uncharacterized protein LOC107411275 isoform X1</fullName>
    </submittedName>
</protein>
<evidence type="ECO:0000256" key="1">
    <source>
        <dbReference type="SAM" id="MobiDB-lite"/>
    </source>
</evidence>
<feature type="compositionally biased region" description="Low complexity" evidence="1">
    <location>
        <begin position="628"/>
        <end position="637"/>
    </location>
</feature>
<keyword evidence="2" id="KW-1185">Reference proteome</keyword>
<evidence type="ECO:0000313" key="3">
    <source>
        <dbReference type="RefSeq" id="XP_048323752.2"/>
    </source>
</evidence>
<feature type="compositionally biased region" description="Polar residues" evidence="1">
    <location>
        <begin position="781"/>
        <end position="790"/>
    </location>
</feature>